<evidence type="ECO:0000256" key="5">
    <source>
        <dbReference type="ARBA" id="ARBA00023136"/>
    </source>
</evidence>
<reference evidence="10" key="2">
    <citation type="submission" date="2020-09" db="EMBL/GenBank/DDBJ databases">
        <authorList>
            <person name="Sun Q."/>
            <person name="Sedlacek I."/>
        </authorList>
    </citation>
    <scope>NUCLEOTIDE SEQUENCE</scope>
    <source>
        <strain evidence="10">CCM 7905</strain>
    </source>
</reference>
<evidence type="ECO:0000313" key="10">
    <source>
        <dbReference type="EMBL" id="GGG17416.1"/>
    </source>
</evidence>
<feature type="region of interest" description="Disordered" evidence="7">
    <location>
        <begin position="342"/>
        <end position="363"/>
    </location>
</feature>
<dbReference type="Proteomes" id="UP000654257">
    <property type="component" value="Unassembled WGS sequence"/>
</dbReference>
<keyword evidence="4 8" id="KW-1133">Transmembrane helix</keyword>
<feature type="domain" description="Integral membrane bound transporter" evidence="9">
    <location>
        <begin position="384"/>
        <end position="509"/>
    </location>
</feature>
<dbReference type="PANTHER" id="PTHR30509:SF9">
    <property type="entry name" value="MULTIDRUG RESISTANCE PROTEIN MDTO"/>
    <property type="match status" value="1"/>
</dbReference>
<dbReference type="InterPro" id="IPR049453">
    <property type="entry name" value="Memb_transporter_dom"/>
</dbReference>
<evidence type="ECO:0000256" key="4">
    <source>
        <dbReference type="ARBA" id="ARBA00022989"/>
    </source>
</evidence>
<feature type="transmembrane region" description="Helical" evidence="8">
    <location>
        <begin position="425"/>
        <end position="441"/>
    </location>
</feature>
<feature type="transmembrane region" description="Helical" evidence="8">
    <location>
        <begin position="447"/>
        <end position="464"/>
    </location>
</feature>
<evidence type="ECO:0000256" key="7">
    <source>
        <dbReference type="SAM" id="MobiDB-lite"/>
    </source>
</evidence>
<feature type="transmembrane region" description="Helical" evidence="8">
    <location>
        <begin position="156"/>
        <end position="176"/>
    </location>
</feature>
<comment type="similarity">
    <text evidence="6">Belongs to the YccS/YhfK family.</text>
</comment>
<protein>
    <submittedName>
        <fullName evidence="10">FUSC family protein</fullName>
    </submittedName>
</protein>
<feature type="transmembrane region" description="Helical" evidence="8">
    <location>
        <begin position="82"/>
        <end position="102"/>
    </location>
</feature>
<gene>
    <name evidence="10" type="ORF">GCM10007304_34460</name>
</gene>
<organism evidence="10 11">
    <name type="scientific">Rhodococcoides trifolii</name>
    <dbReference type="NCBI Taxonomy" id="908250"/>
    <lineage>
        <taxon>Bacteria</taxon>
        <taxon>Bacillati</taxon>
        <taxon>Actinomycetota</taxon>
        <taxon>Actinomycetes</taxon>
        <taxon>Mycobacteriales</taxon>
        <taxon>Nocardiaceae</taxon>
        <taxon>Rhodococcoides</taxon>
    </lineage>
</organism>
<comment type="subcellular location">
    <subcellularLocation>
        <location evidence="1">Cell membrane</location>
        <topology evidence="1">Multi-pass membrane protein</topology>
    </subcellularLocation>
</comment>
<name>A0A917G0X7_9NOCA</name>
<keyword evidence="2" id="KW-1003">Cell membrane</keyword>
<evidence type="ECO:0000256" key="1">
    <source>
        <dbReference type="ARBA" id="ARBA00004651"/>
    </source>
</evidence>
<feature type="region of interest" description="Disordered" evidence="7">
    <location>
        <begin position="651"/>
        <end position="673"/>
    </location>
</feature>
<dbReference type="EMBL" id="BMCU01000003">
    <property type="protein sequence ID" value="GGG17416.1"/>
    <property type="molecule type" value="Genomic_DNA"/>
</dbReference>
<evidence type="ECO:0000256" key="3">
    <source>
        <dbReference type="ARBA" id="ARBA00022692"/>
    </source>
</evidence>
<keyword evidence="5 8" id="KW-0472">Membrane</keyword>
<proteinExistence type="inferred from homology"/>
<dbReference type="GO" id="GO:0005886">
    <property type="term" value="C:plasma membrane"/>
    <property type="evidence" value="ECO:0007669"/>
    <property type="project" value="UniProtKB-SubCell"/>
</dbReference>
<evidence type="ECO:0000256" key="6">
    <source>
        <dbReference type="ARBA" id="ARBA00043993"/>
    </source>
</evidence>
<feature type="transmembrane region" description="Helical" evidence="8">
    <location>
        <begin position="108"/>
        <end position="124"/>
    </location>
</feature>
<feature type="transmembrane region" description="Helical" evidence="8">
    <location>
        <begin position="500"/>
        <end position="517"/>
    </location>
</feature>
<evidence type="ECO:0000256" key="2">
    <source>
        <dbReference type="ARBA" id="ARBA00022475"/>
    </source>
</evidence>
<sequence length="700" mass="74407">MGLATAVRRPIERTIRFGVVSDPGQLRLRSAGATTITLVLALVVLYAVTRVLGQPITVAMLGTVVAMFTSFVVKDRTTRDKLITTALIPGPAVAAVSLSAVLAQHGKIADVGFIAVLFTAVWVRRFGPRGFALGMASFISYFFALFLRASPSQIPLLALSIVIGVAVAFAVRVAFLREPAGAELRRLTNALRASCVSVLEITAPNNAGDSDDIRRGLERLANTALMIEDWLDRNEASIHLSVTSDDLSRRVFDAQQATEQLVFALDRLDRAWPPTLGRAMLAVAATLHNSPSDQQLRAARKVVSVGTADPVDQTGVALHYAMRTVAAHTALHRVAVNAVQAPPSTKNVDADDDPDDPSTVEGSWISRLEPSTRSAIQVAIATSIATVLGELVSPDRWYWAVLSAFVVFTGTTTRGEILTRAGHRVVGTVAGVFAGVLLSALVGQRPVLQLLLIVVCVFFAFYLVTIANSLLVFFVTILLAMLYGLLGTFSIAVLEVRIEETLVGATVGIGAAFFILPTRTRQNLVEKVDDYLDKLDAVIVASVDSVAAPGSGVDLVPLARELDTALQDTITAAKPFGFGPTTRARRGTARLVRVLETCDRAARSLAKAGISAAGADADTAPRAETIDSLRAGTDLVRSSLSSLREVVRGESDEYEDGLDESDPAGAFTFSGRSPESGATRAAVRALNRLDHAAALTRVPV</sequence>
<feature type="transmembrane region" description="Helical" evidence="8">
    <location>
        <begin position="131"/>
        <end position="150"/>
    </location>
</feature>
<evidence type="ECO:0000313" key="11">
    <source>
        <dbReference type="Proteomes" id="UP000654257"/>
    </source>
</evidence>
<reference evidence="10" key="1">
    <citation type="journal article" date="2014" name="Int. J. Syst. Evol. Microbiol.">
        <title>Complete genome sequence of Corynebacterium casei LMG S-19264T (=DSM 44701T), isolated from a smear-ripened cheese.</title>
        <authorList>
            <consortium name="US DOE Joint Genome Institute (JGI-PGF)"/>
            <person name="Walter F."/>
            <person name="Albersmeier A."/>
            <person name="Kalinowski J."/>
            <person name="Ruckert C."/>
        </authorList>
    </citation>
    <scope>NUCLEOTIDE SEQUENCE</scope>
    <source>
        <strain evidence="10">CCM 7905</strain>
    </source>
</reference>
<accession>A0A917G0X7</accession>
<dbReference type="AlphaFoldDB" id="A0A917G0X7"/>
<feature type="compositionally biased region" description="Acidic residues" evidence="7">
    <location>
        <begin position="652"/>
        <end position="662"/>
    </location>
</feature>
<keyword evidence="11" id="KW-1185">Reference proteome</keyword>
<comment type="caution">
    <text evidence="10">The sequence shown here is derived from an EMBL/GenBank/DDBJ whole genome shotgun (WGS) entry which is preliminary data.</text>
</comment>
<feature type="transmembrane region" description="Helical" evidence="8">
    <location>
        <begin position="55"/>
        <end position="73"/>
    </location>
</feature>
<evidence type="ECO:0000256" key="8">
    <source>
        <dbReference type="SAM" id="Phobius"/>
    </source>
</evidence>
<feature type="transmembrane region" description="Helical" evidence="8">
    <location>
        <begin position="471"/>
        <end position="494"/>
    </location>
</feature>
<dbReference type="PANTHER" id="PTHR30509">
    <property type="entry name" value="P-HYDROXYBENZOIC ACID EFFLUX PUMP SUBUNIT-RELATED"/>
    <property type="match status" value="1"/>
</dbReference>
<evidence type="ECO:0000259" key="9">
    <source>
        <dbReference type="Pfam" id="PF13515"/>
    </source>
</evidence>
<feature type="transmembrane region" description="Helical" evidence="8">
    <location>
        <begin position="31"/>
        <end position="49"/>
    </location>
</feature>
<keyword evidence="3 8" id="KW-0812">Transmembrane</keyword>
<dbReference type="RefSeq" id="WP_188546035.1">
    <property type="nucleotide sequence ID" value="NZ_BMCU01000003.1"/>
</dbReference>
<dbReference type="Pfam" id="PF13515">
    <property type="entry name" value="FUSC_2"/>
    <property type="match status" value="1"/>
</dbReference>